<proteinExistence type="predicted"/>
<dbReference type="GeneID" id="41603549"/>
<accession>A0A0E3KS25</accession>
<organism evidence="1 2">
    <name type="scientific">Methanosarcina thermophila CHTI-55</name>
    <dbReference type="NCBI Taxonomy" id="1434121"/>
    <lineage>
        <taxon>Archaea</taxon>
        <taxon>Methanobacteriati</taxon>
        <taxon>Methanobacteriota</taxon>
        <taxon>Stenosarchaea group</taxon>
        <taxon>Methanomicrobia</taxon>
        <taxon>Methanosarcinales</taxon>
        <taxon>Methanosarcinaceae</taxon>
        <taxon>Methanosarcina</taxon>
    </lineage>
</organism>
<sequence>MKNINIIYYGKVKQANIYESMFEYVKSSAPVDCETDYIEGLPEYFVGEWEAATDSVAFFGYDPMKDAGEIEIDGQSYTRISRGEDEISYVPTDSLSETLYVIYHRNHNTRSCSCTGEIFQTKEEAEKRANELVGKSGLS</sequence>
<dbReference type="AlphaFoldDB" id="A0A0E3KS25"/>
<dbReference type="Proteomes" id="UP000056925">
    <property type="component" value="Chromosome"/>
</dbReference>
<dbReference type="RefSeq" id="WP_048166989.1">
    <property type="nucleotide sequence ID" value="NZ_CP009502.1"/>
</dbReference>
<dbReference type="EMBL" id="CP009502">
    <property type="protein sequence ID" value="AKB16493.1"/>
    <property type="molecule type" value="Genomic_DNA"/>
</dbReference>
<evidence type="ECO:0000313" key="1">
    <source>
        <dbReference type="EMBL" id="AKB16493.1"/>
    </source>
</evidence>
<protein>
    <submittedName>
        <fullName evidence="1">Uncharacterized protein</fullName>
    </submittedName>
</protein>
<dbReference type="KEGG" id="mthe:MSTHC_2175"/>
<dbReference type="PATRIC" id="fig|1434121.4.peg.2641"/>
<dbReference type="HOGENOM" id="CLU_1881059_0_0_2"/>
<name>A0A0E3KS25_METTE</name>
<gene>
    <name evidence="1" type="ORF">MSTHC_2175</name>
</gene>
<reference evidence="1 2" key="1">
    <citation type="submission" date="2014-07" db="EMBL/GenBank/DDBJ databases">
        <title>Methanogenic archaea and the global carbon cycle.</title>
        <authorList>
            <person name="Henriksen J.R."/>
            <person name="Luke J."/>
            <person name="Reinhart S."/>
            <person name="Benedict M.N."/>
            <person name="Youngblut N.D."/>
            <person name="Metcalf M.E."/>
            <person name="Whitaker R.J."/>
            <person name="Metcalf W.W."/>
        </authorList>
    </citation>
    <scope>NUCLEOTIDE SEQUENCE [LARGE SCALE GENOMIC DNA]</scope>
    <source>
        <strain evidence="1 2">CHTI-55</strain>
    </source>
</reference>
<evidence type="ECO:0000313" key="2">
    <source>
        <dbReference type="Proteomes" id="UP000056925"/>
    </source>
</evidence>